<evidence type="ECO:0000313" key="5">
    <source>
        <dbReference type="EMBL" id="AJT42856.1"/>
    </source>
</evidence>
<dbReference type="InterPro" id="IPR051081">
    <property type="entry name" value="HTH_MetalResp_TranReg"/>
</dbReference>
<reference evidence="5 6" key="1">
    <citation type="journal article" date="2015" name="Genome Announc.">
        <title>Complete Genome Sequencing of Protease-Producing Novel Arthrobacter sp. Strain IHBB 11108 Using PacBio Single-Molecule Real-Time Sequencing Technology.</title>
        <authorList>
            <person name="Kiran S."/>
            <person name="Swarnkar M.K."/>
            <person name="Pal M."/>
            <person name="Thakur R."/>
            <person name="Tewari R."/>
            <person name="Singh A.K."/>
            <person name="Gulati A."/>
        </authorList>
    </citation>
    <scope>NUCLEOTIDE SEQUENCE [LARGE SCALE GENOMIC DNA]</scope>
    <source>
        <strain evidence="5 6">IHBB 11108</strain>
    </source>
</reference>
<keyword evidence="6" id="KW-1185">Reference proteome</keyword>
<evidence type="ECO:0000259" key="4">
    <source>
        <dbReference type="SMART" id="SM00418"/>
    </source>
</evidence>
<protein>
    <recommendedName>
        <fullName evidence="4">HTH arsR-type domain-containing protein</fullName>
    </recommendedName>
</protein>
<feature type="domain" description="HTH arsR-type" evidence="4">
    <location>
        <begin position="7"/>
        <end position="118"/>
    </location>
</feature>
<dbReference type="GO" id="GO:0003677">
    <property type="term" value="F:DNA binding"/>
    <property type="evidence" value="ECO:0007669"/>
    <property type="project" value="UniProtKB-KW"/>
</dbReference>
<dbReference type="GO" id="GO:0003700">
    <property type="term" value="F:DNA-binding transcription factor activity"/>
    <property type="evidence" value="ECO:0007669"/>
    <property type="project" value="InterPro"/>
</dbReference>
<dbReference type="SUPFAM" id="SSF46785">
    <property type="entry name" value="Winged helix' DNA-binding domain"/>
    <property type="match status" value="1"/>
</dbReference>
<name>A0A0D4C397_9MICC</name>
<dbReference type="Pfam" id="PF12840">
    <property type="entry name" value="HTH_20"/>
    <property type="match status" value="1"/>
</dbReference>
<accession>A0A0D4C397</accession>
<proteinExistence type="predicted"/>
<dbReference type="InterPro" id="IPR036390">
    <property type="entry name" value="WH_DNA-bd_sf"/>
</dbReference>
<keyword evidence="1" id="KW-0805">Transcription regulation</keyword>
<dbReference type="HOGENOM" id="CLU_087580_2_1_11"/>
<evidence type="ECO:0000313" key="6">
    <source>
        <dbReference type="Proteomes" id="UP000061839"/>
    </source>
</evidence>
<dbReference type="InterPro" id="IPR001845">
    <property type="entry name" value="HTH_ArsR_DNA-bd_dom"/>
</dbReference>
<sequence length="185" mass="20404">MELTDVAAMRVLAHPTRLRLLGMLRTNGPQTAALLGEIVDEAPGTVSYHLGKLASVGLIEEAPEESADKRERWWRSRHQFTSWKPAELLNDPAGLAAATAMHRVIVQHYASLMNSYLDVLPELSPDWVAAAASSDHSLELTAAELAELRDELDQVVGKFQARSDQRGQSSETETVTVIYQAFRTP</sequence>
<dbReference type="EMBL" id="CP011005">
    <property type="protein sequence ID" value="AJT42856.1"/>
    <property type="molecule type" value="Genomic_DNA"/>
</dbReference>
<dbReference type="SMART" id="SM00418">
    <property type="entry name" value="HTH_ARSR"/>
    <property type="match status" value="1"/>
</dbReference>
<dbReference type="PANTHER" id="PTHR33154">
    <property type="entry name" value="TRANSCRIPTIONAL REGULATOR, ARSR FAMILY"/>
    <property type="match status" value="1"/>
</dbReference>
<evidence type="ECO:0000256" key="2">
    <source>
        <dbReference type="ARBA" id="ARBA00023125"/>
    </source>
</evidence>
<evidence type="ECO:0000256" key="1">
    <source>
        <dbReference type="ARBA" id="ARBA00023015"/>
    </source>
</evidence>
<dbReference type="PATRIC" id="fig|1618207.4.peg.765"/>
<gene>
    <name evidence="5" type="ORF">UM93_03755</name>
</gene>
<dbReference type="InterPro" id="IPR011991">
    <property type="entry name" value="ArsR-like_HTH"/>
</dbReference>
<evidence type="ECO:0000256" key="3">
    <source>
        <dbReference type="ARBA" id="ARBA00023163"/>
    </source>
</evidence>
<dbReference type="PANTHER" id="PTHR33154:SF15">
    <property type="entry name" value="REGULATORY PROTEIN ARSR"/>
    <property type="match status" value="1"/>
</dbReference>
<dbReference type="CDD" id="cd00090">
    <property type="entry name" value="HTH_ARSR"/>
    <property type="match status" value="1"/>
</dbReference>
<dbReference type="STRING" id="1618207.UM93_03755"/>
<dbReference type="Gene3D" id="1.10.10.10">
    <property type="entry name" value="Winged helix-like DNA-binding domain superfamily/Winged helix DNA-binding domain"/>
    <property type="match status" value="1"/>
</dbReference>
<dbReference type="Proteomes" id="UP000061839">
    <property type="component" value="Chromosome"/>
</dbReference>
<dbReference type="KEGG" id="ari:UM93_03755"/>
<dbReference type="AlphaFoldDB" id="A0A0D4C397"/>
<keyword evidence="2" id="KW-0238">DNA-binding</keyword>
<organism evidence="5 6">
    <name type="scientific">Psychromicrobium lacuslunae</name>
    <dbReference type="NCBI Taxonomy" id="1618207"/>
    <lineage>
        <taxon>Bacteria</taxon>
        <taxon>Bacillati</taxon>
        <taxon>Actinomycetota</taxon>
        <taxon>Actinomycetes</taxon>
        <taxon>Micrococcales</taxon>
        <taxon>Micrococcaceae</taxon>
        <taxon>Psychromicrobium</taxon>
    </lineage>
</organism>
<dbReference type="InterPro" id="IPR036388">
    <property type="entry name" value="WH-like_DNA-bd_sf"/>
</dbReference>
<keyword evidence="3" id="KW-0804">Transcription</keyword>